<organism evidence="3 4">
    <name type="scientific">Macrosiphum euphorbiae</name>
    <name type="common">potato aphid</name>
    <dbReference type="NCBI Taxonomy" id="13131"/>
    <lineage>
        <taxon>Eukaryota</taxon>
        <taxon>Metazoa</taxon>
        <taxon>Ecdysozoa</taxon>
        <taxon>Arthropoda</taxon>
        <taxon>Hexapoda</taxon>
        <taxon>Insecta</taxon>
        <taxon>Pterygota</taxon>
        <taxon>Neoptera</taxon>
        <taxon>Paraneoptera</taxon>
        <taxon>Hemiptera</taxon>
        <taxon>Sternorrhyncha</taxon>
        <taxon>Aphidomorpha</taxon>
        <taxon>Aphidoidea</taxon>
        <taxon>Aphididae</taxon>
        <taxon>Macrosiphini</taxon>
        <taxon>Macrosiphum</taxon>
    </lineage>
</organism>
<dbReference type="PANTHER" id="PTHR11852">
    <property type="entry name" value="PLATELET-ACTIVATING FACTOR ACETYLHYDROLASE"/>
    <property type="match status" value="1"/>
</dbReference>
<evidence type="ECO:0000313" key="3">
    <source>
        <dbReference type="EMBL" id="CAI6363383.1"/>
    </source>
</evidence>
<dbReference type="Pfam" id="PF13472">
    <property type="entry name" value="Lipase_GDSL_2"/>
    <property type="match status" value="1"/>
</dbReference>
<protein>
    <recommendedName>
        <fullName evidence="2">SGNH hydrolase-type esterase domain-containing protein</fullName>
    </recommendedName>
</protein>
<dbReference type="InterPro" id="IPR013830">
    <property type="entry name" value="SGNH_hydro"/>
</dbReference>
<dbReference type="Proteomes" id="UP001160148">
    <property type="component" value="Unassembled WGS sequence"/>
</dbReference>
<dbReference type="PANTHER" id="PTHR11852:SF0">
    <property type="entry name" value="PLATELET-ACTIVATING FACTOR ACETYLHYDROLASE IB SUBUNIT BETA HOMOLOG"/>
    <property type="match status" value="1"/>
</dbReference>
<proteinExistence type="inferred from homology"/>
<comment type="similarity">
    <text evidence="1">Belongs to the 'GDSL' lipolytic enzyme family. Platelet-activating factor acetylhydrolase IB beta/gamma subunits subfamily.</text>
</comment>
<evidence type="ECO:0000313" key="4">
    <source>
        <dbReference type="Proteomes" id="UP001160148"/>
    </source>
</evidence>
<dbReference type="SUPFAM" id="SSF52266">
    <property type="entry name" value="SGNH hydrolase"/>
    <property type="match status" value="1"/>
</dbReference>
<comment type="caution">
    <text evidence="3">The sequence shown here is derived from an EMBL/GenBank/DDBJ whole genome shotgun (WGS) entry which is preliminary data.</text>
</comment>
<dbReference type="CDD" id="cd01820">
    <property type="entry name" value="PAF_acetylesterase_like"/>
    <property type="match status" value="1"/>
</dbReference>
<gene>
    <name evidence="3" type="ORF">MEUPH1_LOCUS18339</name>
</gene>
<dbReference type="AlphaFoldDB" id="A0AAV0X597"/>
<name>A0AAV0X597_9HEMI</name>
<keyword evidence="4" id="KW-1185">Reference proteome</keyword>
<accession>A0AAV0X597</accession>
<evidence type="ECO:0000259" key="2">
    <source>
        <dbReference type="Pfam" id="PF13472"/>
    </source>
</evidence>
<evidence type="ECO:0000256" key="1">
    <source>
        <dbReference type="ARBA" id="ARBA00038184"/>
    </source>
</evidence>
<reference evidence="3 4" key="1">
    <citation type="submission" date="2023-01" db="EMBL/GenBank/DDBJ databases">
        <authorList>
            <person name="Whitehead M."/>
        </authorList>
    </citation>
    <scope>NUCLEOTIDE SEQUENCE [LARGE SCALE GENOMIC DNA]</scope>
</reference>
<sequence length="228" mass="25876">MNPCIIPEVPIDIQGDNRWMSQHERHVSEAKEREPDVIMIGDSIIQKLQSSPIWNDLFEPLHCLNFGIGGDLTQGVLWRIQSGILDNIKPKACVLHVGTNNFGNTPDEISEGILTIIKEIKSKLPECYIILLDLLPRGARPNELRVRNSKVNEIIHEKVKSISRLEVITVNTGLLQSDDTLSAQDMLDYLHPTDTCYRKIFEPVHELLLQILGEAKDMDKEIIETQLI</sequence>
<dbReference type="EMBL" id="CARXXK010000003">
    <property type="protein sequence ID" value="CAI6363383.1"/>
    <property type="molecule type" value="Genomic_DNA"/>
</dbReference>
<dbReference type="Gene3D" id="3.40.50.1110">
    <property type="entry name" value="SGNH hydrolase"/>
    <property type="match status" value="1"/>
</dbReference>
<feature type="domain" description="SGNH hydrolase-type esterase" evidence="2">
    <location>
        <begin position="40"/>
        <end position="198"/>
    </location>
</feature>
<dbReference type="InterPro" id="IPR036514">
    <property type="entry name" value="SGNH_hydro_sf"/>
</dbReference>